<dbReference type="SUPFAM" id="SSF63825">
    <property type="entry name" value="YWTD domain"/>
    <property type="match status" value="1"/>
</dbReference>
<sequence>MAVAAASLALVAGGVATAATAAPSRPAGGVASDFTAVTRGTAWNLVGKLQLKFPTYHTEGIAFAGDLIFLSSVQILEPTVKYPVPQGRYDRSPGKGIGHVFVIDRKGNLQKDIVLGEGDMYHPSGIDFDGTSVWVPVAEYRPNSAAIMYRIDAKTLEVHKQFTVDDHIGGVVRDQATGHLVGQTWGSRRFVEWNLAGKQLASWDNPGHFIDYQDCQSLPAHKMICGGITNLPQTPSAGGATATYELGGIGLLDVHTHELLHEVPFQQWSTAGHVATRNPFKIKDDGNKLTMWVAPDNGDEGNGTEILTYQATVPATQ</sequence>
<keyword evidence="3" id="KW-1185">Reference proteome</keyword>
<proteinExistence type="predicted"/>
<dbReference type="EMBL" id="BMMM01000005">
    <property type="protein sequence ID" value="GGN63839.1"/>
    <property type="molecule type" value="Genomic_DNA"/>
</dbReference>
<organism evidence="2 3">
    <name type="scientific">Streptomyces albiflavescens</name>
    <dbReference type="NCBI Taxonomy" id="1623582"/>
    <lineage>
        <taxon>Bacteria</taxon>
        <taxon>Bacillati</taxon>
        <taxon>Actinomycetota</taxon>
        <taxon>Actinomycetes</taxon>
        <taxon>Kitasatosporales</taxon>
        <taxon>Streptomycetaceae</taxon>
        <taxon>Streptomyces</taxon>
    </lineage>
</organism>
<reference evidence="2 3" key="1">
    <citation type="journal article" date="2014" name="Int. J. Syst. Evol. Microbiol.">
        <title>Complete genome sequence of Corynebacterium casei LMG S-19264T (=DSM 44701T), isolated from a smear-ripened cheese.</title>
        <authorList>
            <consortium name="US DOE Joint Genome Institute (JGI-PGF)"/>
            <person name="Walter F."/>
            <person name="Albersmeier A."/>
            <person name="Kalinowski J."/>
            <person name="Ruckert C."/>
        </authorList>
    </citation>
    <scope>NUCLEOTIDE SEQUENCE [LARGE SCALE GENOMIC DNA]</scope>
    <source>
        <strain evidence="2 3">CGMCC 4.7111</strain>
    </source>
</reference>
<evidence type="ECO:0000313" key="2">
    <source>
        <dbReference type="EMBL" id="GGN63839.1"/>
    </source>
</evidence>
<protein>
    <submittedName>
        <fullName evidence="2">Uncharacterized protein</fullName>
    </submittedName>
</protein>
<gene>
    <name evidence="2" type="ORF">GCM10011579_032600</name>
</gene>
<dbReference type="Pfam" id="PF20055">
    <property type="entry name" value="DUF6454"/>
    <property type="match status" value="1"/>
</dbReference>
<feature type="signal peptide" evidence="1">
    <location>
        <begin position="1"/>
        <end position="21"/>
    </location>
</feature>
<evidence type="ECO:0000256" key="1">
    <source>
        <dbReference type="SAM" id="SignalP"/>
    </source>
</evidence>
<dbReference type="AlphaFoldDB" id="A0A917Y285"/>
<feature type="chain" id="PRO_5036742959" evidence="1">
    <location>
        <begin position="22"/>
        <end position="317"/>
    </location>
</feature>
<dbReference type="Proteomes" id="UP000600365">
    <property type="component" value="Unassembled WGS sequence"/>
</dbReference>
<keyword evidence="1" id="KW-0732">Signal</keyword>
<dbReference type="InterPro" id="IPR046312">
    <property type="entry name" value="DUF6454"/>
</dbReference>
<comment type="caution">
    <text evidence="2">The sequence shown here is derived from an EMBL/GenBank/DDBJ whole genome shotgun (WGS) entry which is preliminary data.</text>
</comment>
<name>A0A917Y285_9ACTN</name>
<evidence type="ECO:0000313" key="3">
    <source>
        <dbReference type="Proteomes" id="UP000600365"/>
    </source>
</evidence>
<accession>A0A917Y285</accession>